<proteinExistence type="predicted"/>
<reference evidence="1" key="2">
    <citation type="submission" date="2022-01" db="EMBL/GenBank/DDBJ databases">
        <authorList>
            <person name="Yamashiro T."/>
            <person name="Shiraishi A."/>
            <person name="Satake H."/>
            <person name="Nakayama K."/>
        </authorList>
    </citation>
    <scope>NUCLEOTIDE SEQUENCE</scope>
</reference>
<dbReference type="EMBL" id="BQNB010015630">
    <property type="protein sequence ID" value="GJT42259.1"/>
    <property type="molecule type" value="Genomic_DNA"/>
</dbReference>
<comment type="caution">
    <text evidence="1">The sequence shown here is derived from an EMBL/GenBank/DDBJ whole genome shotgun (WGS) entry which is preliminary data.</text>
</comment>
<evidence type="ECO:0000313" key="1">
    <source>
        <dbReference type="EMBL" id="GJT42259.1"/>
    </source>
</evidence>
<reference evidence="1" key="1">
    <citation type="journal article" date="2022" name="Int. J. Mol. Sci.">
        <title>Draft Genome of Tanacetum Coccineum: Genomic Comparison of Closely Related Tanacetum-Family Plants.</title>
        <authorList>
            <person name="Yamashiro T."/>
            <person name="Shiraishi A."/>
            <person name="Nakayama K."/>
            <person name="Satake H."/>
        </authorList>
    </citation>
    <scope>NUCLEOTIDE SEQUENCE</scope>
</reference>
<protein>
    <submittedName>
        <fullName evidence="1">Uncharacterized protein</fullName>
    </submittedName>
</protein>
<accession>A0ABQ5DTR9</accession>
<gene>
    <name evidence="1" type="ORF">Tco_0950974</name>
</gene>
<dbReference type="Proteomes" id="UP001151760">
    <property type="component" value="Unassembled WGS sequence"/>
</dbReference>
<name>A0ABQ5DTR9_9ASTR</name>
<evidence type="ECO:0000313" key="2">
    <source>
        <dbReference type="Proteomes" id="UP001151760"/>
    </source>
</evidence>
<organism evidence="1 2">
    <name type="scientific">Tanacetum coccineum</name>
    <dbReference type="NCBI Taxonomy" id="301880"/>
    <lineage>
        <taxon>Eukaryota</taxon>
        <taxon>Viridiplantae</taxon>
        <taxon>Streptophyta</taxon>
        <taxon>Embryophyta</taxon>
        <taxon>Tracheophyta</taxon>
        <taxon>Spermatophyta</taxon>
        <taxon>Magnoliopsida</taxon>
        <taxon>eudicotyledons</taxon>
        <taxon>Gunneridae</taxon>
        <taxon>Pentapetalae</taxon>
        <taxon>asterids</taxon>
        <taxon>campanulids</taxon>
        <taxon>Asterales</taxon>
        <taxon>Asteraceae</taxon>
        <taxon>Asteroideae</taxon>
        <taxon>Anthemideae</taxon>
        <taxon>Anthemidinae</taxon>
        <taxon>Tanacetum</taxon>
    </lineage>
</organism>
<keyword evidence="2" id="KW-1185">Reference proteome</keyword>
<sequence length="136" mass="15859">MDLIRMKQLIVRMNIMKLRLRKLGKKCLMNVLRKLGDSSLKSLEKDCENNESAKDGDTDENKENEFQCNVKQYDVNKNVKSTYASKLYMDQENVDNKLCHIPTILEENGNEFVIFDEEIVKLGSKNWEPPYGYFVG</sequence>